<dbReference type="InterPro" id="IPR018020">
    <property type="entry name" value="OHCU_decarboxylase"/>
</dbReference>
<reference evidence="3 4" key="1">
    <citation type="submission" date="2019-09" db="EMBL/GenBank/DDBJ databases">
        <authorList>
            <person name="Brejova B."/>
        </authorList>
    </citation>
    <scope>NUCLEOTIDE SEQUENCE [LARGE SCALE GENOMIC DNA]</scope>
</reference>
<dbReference type="GO" id="GO:0006144">
    <property type="term" value="P:purine nucleobase metabolic process"/>
    <property type="evidence" value="ECO:0007669"/>
    <property type="project" value="UniProtKB-KW"/>
</dbReference>
<sequence length="188" mass="20633">MTSILSIPALKKASYEDVAASLGLLFEPTEALNKLIYSALVEPPAVATTYSTYPELIESVRFLLLSQPIPSSASALNPAIANIISAHPRLGAKKVDSAQSQAEQASLQRDPKDLERVRVLNEEYEKTFPGLRYVVFVNGRPLPEIIANMEARIARNNFAAECKEAFNAMCDIAIDRSKKLRIKGDSNI</sequence>
<evidence type="ECO:0000259" key="2">
    <source>
        <dbReference type="Pfam" id="PF09349"/>
    </source>
</evidence>
<dbReference type="Pfam" id="PF09349">
    <property type="entry name" value="OHCU_decarbox"/>
    <property type="match status" value="1"/>
</dbReference>
<dbReference type="AlphaFoldDB" id="A0A5E8BE21"/>
<evidence type="ECO:0000256" key="1">
    <source>
        <dbReference type="ARBA" id="ARBA00022631"/>
    </source>
</evidence>
<evidence type="ECO:0000313" key="4">
    <source>
        <dbReference type="Proteomes" id="UP000398389"/>
    </source>
</evidence>
<gene>
    <name evidence="3" type="ORF">SAPINGB_P002414</name>
</gene>
<keyword evidence="1" id="KW-0659">Purine metabolism</keyword>
<dbReference type="RefSeq" id="XP_031853024.1">
    <property type="nucleotide sequence ID" value="XM_031997133.1"/>
</dbReference>
<name>A0A5E8BE21_9ASCO</name>
<proteinExistence type="predicted"/>
<organism evidence="3 4">
    <name type="scientific">Magnusiomyces paraingens</name>
    <dbReference type="NCBI Taxonomy" id="2606893"/>
    <lineage>
        <taxon>Eukaryota</taxon>
        <taxon>Fungi</taxon>
        <taxon>Dikarya</taxon>
        <taxon>Ascomycota</taxon>
        <taxon>Saccharomycotina</taxon>
        <taxon>Dipodascomycetes</taxon>
        <taxon>Dipodascales</taxon>
        <taxon>Dipodascaceae</taxon>
        <taxon>Magnusiomyces</taxon>
    </lineage>
</organism>
<evidence type="ECO:0000313" key="3">
    <source>
        <dbReference type="EMBL" id="VVT49729.1"/>
    </source>
</evidence>
<dbReference type="OrthoDB" id="5398391at2759"/>
<dbReference type="Gene3D" id="1.10.3330.10">
    <property type="entry name" value="Oxo-4-hydroxy-4-carboxy-5-ureidoimidazoline decarboxylase"/>
    <property type="match status" value="1"/>
</dbReference>
<dbReference type="PANTHER" id="PTHR37987:SF1">
    <property type="entry name" value="OXO-4-HYDROXY-4-CARBOXY-5-UREIDOIMIDAZOLINE DECARBOXYLASE DOMAIN-CONTAINING PROTEIN"/>
    <property type="match status" value="1"/>
</dbReference>
<accession>A0A5E8BE21</accession>
<protein>
    <recommendedName>
        <fullName evidence="2">Oxo-4-hydroxy-4-carboxy-5-ureidoimidazoline decarboxylase domain-containing protein</fullName>
    </recommendedName>
</protein>
<feature type="domain" description="Oxo-4-hydroxy-4-carboxy-5-ureidoimidazoline decarboxylase" evidence="2">
    <location>
        <begin position="12"/>
        <end position="176"/>
    </location>
</feature>
<dbReference type="Proteomes" id="UP000398389">
    <property type="component" value="Unassembled WGS sequence"/>
</dbReference>
<dbReference type="GeneID" id="43581233"/>
<dbReference type="SUPFAM" id="SSF158694">
    <property type="entry name" value="UraD-Like"/>
    <property type="match status" value="1"/>
</dbReference>
<dbReference type="InterPro" id="IPR036778">
    <property type="entry name" value="OHCU_decarboxylase_sf"/>
</dbReference>
<keyword evidence="4" id="KW-1185">Reference proteome</keyword>
<dbReference type="PANTHER" id="PTHR37987">
    <property type="entry name" value="CHROMOSOME 9, WHOLE GENOME SHOTGUN SEQUENCE"/>
    <property type="match status" value="1"/>
</dbReference>
<dbReference type="EMBL" id="CABVLU010000002">
    <property type="protein sequence ID" value="VVT49729.1"/>
    <property type="molecule type" value="Genomic_DNA"/>
</dbReference>